<dbReference type="InterPro" id="IPR046699">
    <property type="entry name" value="ARPP-1"/>
</dbReference>
<dbReference type="RefSeq" id="WP_340288978.1">
    <property type="nucleotide sequence ID" value="NZ_JBBJUP010000007.1"/>
</dbReference>
<name>A0ABU8T641_9PSEU</name>
<keyword evidence="3" id="KW-1185">Reference proteome</keyword>
<evidence type="ECO:0000313" key="2">
    <source>
        <dbReference type="EMBL" id="MEJ8279412.1"/>
    </source>
</evidence>
<dbReference type="EMBL" id="JBBJUP010000007">
    <property type="protein sequence ID" value="MEJ8279412.1"/>
    <property type="molecule type" value="Genomic_DNA"/>
</dbReference>
<gene>
    <name evidence="2" type="ORF">WJX68_10760</name>
</gene>
<reference evidence="2 3" key="1">
    <citation type="submission" date="2024-03" db="EMBL/GenBank/DDBJ databases">
        <title>Draft genome sequence of Pseudonocardia sp. DW16-2.</title>
        <authorList>
            <person name="Duangmal K."/>
        </authorList>
    </citation>
    <scope>NUCLEOTIDE SEQUENCE [LARGE SCALE GENOMIC DNA]</scope>
    <source>
        <strain evidence="2 3">DW16-2</strain>
    </source>
</reference>
<evidence type="ECO:0000259" key="1">
    <source>
        <dbReference type="Pfam" id="PF20208"/>
    </source>
</evidence>
<comment type="caution">
    <text evidence="2">The sequence shown here is derived from an EMBL/GenBank/DDBJ whole genome shotgun (WGS) entry which is preliminary data.</text>
</comment>
<dbReference type="Pfam" id="PF20208">
    <property type="entry name" value="ARPP-1"/>
    <property type="match status" value="1"/>
</dbReference>
<proteinExistence type="predicted"/>
<evidence type="ECO:0000313" key="3">
    <source>
        <dbReference type="Proteomes" id="UP001364211"/>
    </source>
</evidence>
<sequence>MELHVGSPVVRGGLTLFPVFNGAAVSGRGYDLGAGSLEVAERAGTPVVAELVVTNRGARPALLPEGELVTGGRQDRVVARPVLVGAGRSTVVPVRCVEQNRWAGGGGHARTGERAPVAVRSAVDDQAAVWRRVAGYGDGGGGGFADVARSRREQARRLVRDVRPAAFQSGVLAGVAGRPLLLEVFDSPRTLAAVWDDLLAGVAVDAVGADPVVTPGYRARRFVRHLPGVPLRPVAGGDATGFAGSTERYRVSGLSWRGRSVVTVAVNAAHPLVTA</sequence>
<feature type="domain" description="ARG and Rhodanese-Phosphatase-superfamily-associated" evidence="1">
    <location>
        <begin position="2"/>
        <end position="261"/>
    </location>
</feature>
<accession>A0ABU8T641</accession>
<organism evidence="2 3">
    <name type="scientific">Pseudonocardia spirodelae</name>
    <dbReference type="NCBI Taxonomy" id="3133431"/>
    <lineage>
        <taxon>Bacteria</taxon>
        <taxon>Bacillati</taxon>
        <taxon>Actinomycetota</taxon>
        <taxon>Actinomycetes</taxon>
        <taxon>Pseudonocardiales</taxon>
        <taxon>Pseudonocardiaceae</taxon>
        <taxon>Pseudonocardia</taxon>
    </lineage>
</organism>
<protein>
    <submittedName>
        <fullName evidence="2">DUF6569 family protein</fullName>
    </submittedName>
</protein>
<dbReference type="Proteomes" id="UP001364211">
    <property type="component" value="Unassembled WGS sequence"/>
</dbReference>